<dbReference type="EMBL" id="JACXYY010000004">
    <property type="protein sequence ID" value="MBD3915329.1"/>
    <property type="molecule type" value="Genomic_DNA"/>
</dbReference>
<dbReference type="InterPro" id="IPR037053">
    <property type="entry name" value="Phage_tail_collar_dom_sf"/>
</dbReference>
<comment type="caution">
    <text evidence="2">The sequence shown here is derived from an EMBL/GenBank/DDBJ whole genome shotgun (WGS) entry which is preliminary data.</text>
</comment>
<dbReference type="Pfam" id="PF07484">
    <property type="entry name" value="Collar"/>
    <property type="match status" value="1"/>
</dbReference>
<evidence type="ECO:0000313" key="3">
    <source>
        <dbReference type="Proteomes" id="UP000649289"/>
    </source>
</evidence>
<dbReference type="Proteomes" id="UP000649289">
    <property type="component" value="Unassembled WGS sequence"/>
</dbReference>
<dbReference type="Gene3D" id="3.90.1340.10">
    <property type="entry name" value="Phage tail collar domain"/>
    <property type="match status" value="1"/>
</dbReference>
<dbReference type="SUPFAM" id="SSF88874">
    <property type="entry name" value="Receptor-binding domain of short tail fibre protein gp12"/>
    <property type="match status" value="1"/>
</dbReference>
<dbReference type="InterPro" id="IPR011083">
    <property type="entry name" value="Phage_tail_collar_dom"/>
</dbReference>
<evidence type="ECO:0000259" key="1">
    <source>
        <dbReference type="Pfam" id="PF07484"/>
    </source>
</evidence>
<keyword evidence="3" id="KW-1185">Reference proteome</keyword>
<sequence length="170" mass="17321">MSDPFIGEVRMFGGNFAPVGWLFCQGQLVSISDYDALFSLLGTVYGGDGVNTFALPNLQSRSPLHAGVGGQASYVLGQTGGLEAVTITAANLPPHTHLLNAGSLPGTTTSPSGAVWAGSDHTQYAAGAPDTTMSNAALVPTGGNQPRPNIAPVLAISFIISCFGVYPTPS</sequence>
<feature type="domain" description="Phage tail collar" evidence="1">
    <location>
        <begin position="7"/>
        <end position="63"/>
    </location>
</feature>
<organism evidence="2 3">
    <name type="scientific">Nocardioides hwasunensis</name>
    <dbReference type="NCBI Taxonomy" id="397258"/>
    <lineage>
        <taxon>Bacteria</taxon>
        <taxon>Bacillati</taxon>
        <taxon>Actinomycetota</taxon>
        <taxon>Actinomycetes</taxon>
        <taxon>Propionibacteriales</taxon>
        <taxon>Nocardioidaceae</taxon>
        <taxon>Nocardioides</taxon>
    </lineage>
</organism>
<protein>
    <submittedName>
        <fullName evidence="2">Phage tail protein</fullName>
    </submittedName>
</protein>
<accession>A0ABR8MLD2</accession>
<gene>
    <name evidence="2" type="ORF">IEZ25_11950</name>
</gene>
<dbReference type="RefSeq" id="WP_191199638.1">
    <property type="nucleotide sequence ID" value="NZ_BAAAPA010000005.1"/>
</dbReference>
<proteinExistence type="predicted"/>
<name>A0ABR8MLD2_9ACTN</name>
<evidence type="ECO:0000313" key="2">
    <source>
        <dbReference type="EMBL" id="MBD3915329.1"/>
    </source>
</evidence>
<reference evidence="2 3" key="1">
    <citation type="submission" date="2020-09" db="EMBL/GenBank/DDBJ databases">
        <title>novel species in genus Nocardioides.</title>
        <authorList>
            <person name="Zhang G."/>
        </authorList>
    </citation>
    <scope>NUCLEOTIDE SEQUENCE [LARGE SCALE GENOMIC DNA]</scope>
    <source>
        <strain evidence="2 3">19197</strain>
    </source>
</reference>